<dbReference type="Pfam" id="PF00005">
    <property type="entry name" value="ABC_tran"/>
    <property type="match status" value="1"/>
</dbReference>
<comment type="subcellular location">
    <subcellularLocation>
        <location evidence="1">Cell membrane</location>
        <topology evidence="1">Peripheral membrane protein</topology>
    </subcellularLocation>
</comment>
<protein>
    <submittedName>
        <fullName evidence="7">ABC transporter ATP-binding protein</fullName>
    </submittedName>
</protein>
<sequence>MATTNAPAVLVEGLHKRYGDKRAVDGLDLRVEHGEIVAVLGPNGAGKTTTVETLEGFRRADAGHVRVLGEDPARGDRAWRARLGVVLQDNQDLAEVTVAEIVRHVAGFYPAPRDPETVIEEVGLREKRSARVRALSGGQRRRLDVALGIVGDPELLFLDEPTTGFDPQARHAFWDLVEGLRDEGTTILLTTHYLEEAERLADRVVVVAHGRVLADGAPADLGGRQARRARVRWTVDGVGHEEATDTPTALVARLAAQVGHPDGEVPGLQVLRPTLEDVYLGLIGEAAADVATDDTPEETAR</sequence>
<organism evidence="7 8">
    <name type="scientific">Cellulomonas xiejunii</name>
    <dbReference type="NCBI Taxonomy" id="2968083"/>
    <lineage>
        <taxon>Bacteria</taxon>
        <taxon>Bacillati</taxon>
        <taxon>Actinomycetota</taxon>
        <taxon>Actinomycetes</taxon>
        <taxon>Micrococcales</taxon>
        <taxon>Cellulomonadaceae</taxon>
        <taxon>Cellulomonas</taxon>
    </lineage>
</organism>
<evidence type="ECO:0000313" key="7">
    <source>
        <dbReference type="EMBL" id="UUI70814.1"/>
    </source>
</evidence>
<feature type="domain" description="ABC transporter" evidence="6">
    <location>
        <begin position="9"/>
        <end position="234"/>
    </location>
</feature>
<dbReference type="EMBL" id="CP101987">
    <property type="protein sequence ID" value="UUI70814.1"/>
    <property type="molecule type" value="Genomic_DNA"/>
</dbReference>
<evidence type="ECO:0000256" key="4">
    <source>
        <dbReference type="ARBA" id="ARBA00022840"/>
    </source>
</evidence>
<proteinExistence type="predicted"/>
<reference evidence="7 8" key="1">
    <citation type="submission" date="2022-07" db="EMBL/GenBank/DDBJ databases">
        <title>Novel species in genus cellulomonas.</title>
        <authorList>
            <person name="Ye L."/>
        </authorList>
    </citation>
    <scope>NUCLEOTIDE SEQUENCE [LARGE SCALE GENOMIC DNA]</scope>
    <source>
        <strain evidence="8">zg-B89</strain>
    </source>
</reference>
<dbReference type="Proteomes" id="UP001316384">
    <property type="component" value="Chromosome"/>
</dbReference>
<dbReference type="PROSITE" id="PS50893">
    <property type="entry name" value="ABC_TRANSPORTER_2"/>
    <property type="match status" value="1"/>
</dbReference>
<name>A0ABY5KKI0_9CELL</name>
<evidence type="ECO:0000256" key="5">
    <source>
        <dbReference type="ARBA" id="ARBA00023251"/>
    </source>
</evidence>
<dbReference type="PANTHER" id="PTHR42711">
    <property type="entry name" value="ABC TRANSPORTER ATP-BINDING PROTEIN"/>
    <property type="match status" value="1"/>
</dbReference>
<evidence type="ECO:0000313" key="8">
    <source>
        <dbReference type="Proteomes" id="UP001316384"/>
    </source>
</evidence>
<evidence type="ECO:0000256" key="2">
    <source>
        <dbReference type="ARBA" id="ARBA00022448"/>
    </source>
</evidence>
<keyword evidence="3" id="KW-0547">Nucleotide-binding</keyword>
<dbReference type="InterPro" id="IPR003593">
    <property type="entry name" value="AAA+_ATPase"/>
</dbReference>
<dbReference type="PANTHER" id="PTHR42711:SF16">
    <property type="entry name" value="ABC TRANSPORTER ATP-BINDING PROTEIN"/>
    <property type="match status" value="1"/>
</dbReference>
<dbReference type="RefSeq" id="WP_227576156.1">
    <property type="nucleotide sequence ID" value="NZ_CP101987.1"/>
</dbReference>
<evidence type="ECO:0000259" key="6">
    <source>
        <dbReference type="PROSITE" id="PS50893"/>
    </source>
</evidence>
<accession>A0ABY5KKI0</accession>
<dbReference type="GO" id="GO:0005524">
    <property type="term" value="F:ATP binding"/>
    <property type="evidence" value="ECO:0007669"/>
    <property type="project" value="UniProtKB-KW"/>
</dbReference>
<evidence type="ECO:0000256" key="1">
    <source>
        <dbReference type="ARBA" id="ARBA00004202"/>
    </source>
</evidence>
<keyword evidence="8" id="KW-1185">Reference proteome</keyword>
<dbReference type="InterPro" id="IPR003439">
    <property type="entry name" value="ABC_transporter-like_ATP-bd"/>
</dbReference>
<keyword evidence="2" id="KW-0813">Transport</keyword>
<evidence type="ECO:0000256" key="3">
    <source>
        <dbReference type="ARBA" id="ARBA00022741"/>
    </source>
</evidence>
<dbReference type="InterPro" id="IPR027417">
    <property type="entry name" value="P-loop_NTPase"/>
</dbReference>
<dbReference type="PROSITE" id="PS00211">
    <property type="entry name" value="ABC_TRANSPORTER_1"/>
    <property type="match status" value="1"/>
</dbReference>
<dbReference type="CDD" id="cd03230">
    <property type="entry name" value="ABC_DR_subfamily_A"/>
    <property type="match status" value="1"/>
</dbReference>
<gene>
    <name evidence="7" type="ORF">NP048_13555</name>
</gene>
<dbReference type="SMART" id="SM00382">
    <property type="entry name" value="AAA"/>
    <property type="match status" value="1"/>
</dbReference>
<dbReference type="InterPro" id="IPR017871">
    <property type="entry name" value="ABC_transporter-like_CS"/>
</dbReference>
<dbReference type="InterPro" id="IPR050763">
    <property type="entry name" value="ABC_transporter_ATP-binding"/>
</dbReference>
<keyword evidence="4 7" id="KW-0067">ATP-binding</keyword>
<dbReference type="Gene3D" id="3.40.50.300">
    <property type="entry name" value="P-loop containing nucleotide triphosphate hydrolases"/>
    <property type="match status" value="1"/>
</dbReference>
<keyword evidence="5" id="KW-0046">Antibiotic resistance</keyword>
<dbReference type="SUPFAM" id="SSF52540">
    <property type="entry name" value="P-loop containing nucleoside triphosphate hydrolases"/>
    <property type="match status" value="1"/>
</dbReference>